<feature type="transmembrane region" description="Helical" evidence="8">
    <location>
        <begin position="442"/>
        <end position="462"/>
    </location>
</feature>
<dbReference type="EMBL" id="ML736202">
    <property type="protein sequence ID" value="KAE8378894.1"/>
    <property type="molecule type" value="Genomic_DNA"/>
</dbReference>
<dbReference type="PROSITE" id="PS50850">
    <property type="entry name" value="MFS"/>
    <property type="match status" value="1"/>
</dbReference>
<evidence type="ECO:0000256" key="7">
    <source>
        <dbReference type="ARBA" id="ARBA00037968"/>
    </source>
</evidence>
<evidence type="ECO:0000259" key="9">
    <source>
        <dbReference type="PROSITE" id="PS50850"/>
    </source>
</evidence>
<dbReference type="GO" id="GO:0098717">
    <property type="term" value="P:pantothenate import across plasma membrane"/>
    <property type="evidence" value="ECO:0007669"/>
    <property type="project" value="TreeGrafter"/>
</dbReference>
<dbReference type="SUPFAM" id="SSF103473">
    <property type="entry name" value="MFS general substrate transporter"/>
    <property type="match status" value="1"/>
</dbReference>
<keyword evidence="5 8" id="KW-1133">Transmembrane helix</keyword>
<feature type="transmembrane region" description="Helical" evidence="8">
    <location>
        <begin position="322"/>
        <end position="340"/>
    </location>
</feature>
<evidence type="ECO:0000256" key="8">
    <source>
        <dbReference type="SAM" id="Phobius"/>
    </source>
</evidence>
<dbReference type="Gene3D" id="1.20.1250.20">
    <property type="entry name" value="MFS general substrate transporter like domains"/>
    <property type="match status" value="1"/>
</dbReference>
<evidence type="ECO:0000256" key="3">
    <source>
        <dbReference type="ARBA" id="ARBA00022475"/>
    </source>
</evidence>
<evidence type="ECO:0000256" key="2">
    <source>
        <dbReference type="ARBA" id="ARBA00022448"/>
    </source>
</evidence>
<comment type="similarity">
    <text evidence="7">Belongs to the major facilitator superfamily. Allantoate permease family.</text>
</comment>
<dbReference type="PANTHER" id="PTHR43791:SF4">
    <property type="entry name" value="PANTOTHENATE TRANSPORTER FEN2"/>
    <property type="match status" value="1"/>
</dbReference>
<feature type="transmembrane region" description="Helical" evidence="8">
    <location>
        <begin position="377"/>
        <end position="396"/>
    </location>
</feature>
<dbReference type="OrthoDB" id="3639251at2759"/>
<sequence>MARPTMNRIATILWGREPKDRALLAKLDLTLLPYFSLIWFLFGVTRASYSSAYISGMREDLNFQGKDYNYMNTAYLVVYAVCQIPGTSLLTVLRPKYVFVAANLTWSVLTLITYKMTQAWQVILLNAIEGGFSAIAYVGAHFILGSWYRKSELGTRAAVFCCFGHVGSMAGGWIQAGLLKALAGHGGLPAWRWIFIIVSVMTIPVALFGWFFIPDLPTHRAAWYLNDAEKEHAAHRLGQTSKQTWDRTVLRRVLLSWQFYLLPLIFMREQLTDTPFFPLLSQKLTTGTPTQVYSLCVQCLSNNVMALWMSSRGYTTIQQNNYPTGIYATAILGTILYSAISDRLQSRWECSLAIGLTFVIGSAILVGNPASNAGHFFAFYLLGTTYAPQALWYSWMADVTGHDLQLRAITTGFMNSFDFAFVTWWPLVFYPVTDAPHFEKGYIASLVTGALTIPFIGLVAYLDRRDTARGVIGRVPGVVRASVYDGDDGDPPVRRENVSGVVDDHPDDPIPTTQVTVASKV</sequence>
<dbReference type="GO" id="GO:0005886">
    <property type="term" value="C:plasma membrane"/>
    <property type="evidence" value="ECO:0007669"/>
    <property type="project" value="UniProtKB-SubCell"/>
</dbReference>
<feature type="transmembrane region" description="Helical" evidence="8">
    <location>
        <begin position="157"/>
        <end position="178"/>
    </location>
</feature>
<dbReference type="GO" id="GO:0015233">
    <property type="term" value="F:pantothenate transmembrane transporter activity"/>
    <property type="evidence" value="ECO:0007669"/>
    <property type="project" value="TreeGrafter"/>
</dbReference>
<feature type="transmembrane region" description="Helical" evidence="8">
    <location>
        <begin position="120"/>
        <end position="145"/>
    </location>
</feature>
<accession>A0A5N7BAX0</accession>
<keyword evidence="4 8" id="KW-0812">Transmembrane</keyword>
<feature type="transmembrane region" description="Helical" evidence="8">
    <location>
        <begin position="249"/>
        <end position="267"/>
    </location>
</feature>
<dbReference type="InterPro" id="IPR036259">
    <property type="entry name" value="MFS_trans_sf"/>
</dbReference>
<dbReference type="InterPro" id="IPR020846">
    <property type="entry name" value="MFS_dom"/>
</dbReference>
<keyword evidence="3" id="KW-1003">Cell membrane</keyword>
<keyword evidence="2" id="KW-0813">Transport</keyword>
<feature type="transmembrane region" description="Helical" evidence="8">
    <location>
        <begin position="190"/>
        <end position="213"/>
    </location>
</feature>
<proteinExistence type="inferred from homology"/>
<evidence type="ECO:0000256" key="4">
    <source>
        <dbReference type="ARBA" id="ARBA00022692"/>
    </source>
</evidence>
<feature type="transmembrane region" description="Helical" evidence="8">
    <location>
        <begin position="408"/>
        <end position="430"/>
    </location>
</feature>
<evidence type="ECO:0000313" key="11">
    <source>
        <dbReference type="Proteomes" id="UP000326198"/>
    </source>
</evidence>
<gene>
    <name evidence="10" type="ORF">BDV26DRAFT_291871</name>
</gene>
<name>A0A5N7BAX0_9EURO</name>
<dbReference type="FunFam" id="1.20.1250.20:FF:000065">
    <property type="entry name" value="Putative MFS pantothenate transporter"/>
    <property type="match status" value="1"/>
</dbReference>
<feature type="domain" description="Major facilitator superfamily (MFS) profile" evidence="9">
    <location>
        <begin position="31"/>
        <end position="467"/>
    </location>
</feature>
<evidence type="ECO:0000313" key="10">
    <source>
        <dbReference type="EMBL" id="KAE8378894.1"/>
    </source>
</evidence>
<feature type="transmembrane region" description="Helical" evidence="8">
    <location>
        <begin position="352"/>
        <end position="371"/>
    </location>
</feature>
<evidence type="ECO:0000256" key="6">
    <source>
        <dbReference type="ARBA" id="ARBA00023136"/>
    </source>
</evidence>
<dbReference type="Proteomes" id="UP000326198">
    <property type="component" value="Unassembled WGS sequence"/>
</dbReference>
<dbReference type="Pfam" id="PF07690">
    <property type="entry name" value="MFS_1"/>
    <property type="match status" value="1"/>
</dbReference>
<feature type="transmembrane region" description="Helical" evidence="8">
    <location>
        <begin position="29"/>
        <end position="49"/>
    </location>
</feature>
<reference evidence="10 11" key="1">
    <citation type="submission" date="2019-04" db="EMBL/GenBank/DDBJ databases">
        <title>Friends and foes A comparative genomics studyof 23 Aspergillus species from section Flavi.</title>
        <authorList>
            <consortium name="DOE Joint Genome Institute"/>
            <person name="Kjaerbolling I."/>
            <person name="Vesth T."/>
            <person name="Frisvad J.C."/>
            <person name="Nybo J.L."/>
            <person name="Theobald S."/>
            <person name="Kildgaard S."/>
            <person name="Isbrandt T."/>
            <person name="Kuo A."/>
            <person name="Sato A."/>
            <person name="Lyhne E.K."/>
            <person name="Kogle M.E."/>
            <person name="Wiebenga A."/>
            <person name="Kun R.S."/>
            <person name="Lubbers R.J."/>
            <person name="Makela M.R."/>
            <person name="Barry K."/>
            <person name="Chovatia M."/>
            <person name="Clum A."/>
            <person name="Daum C."/>
            <person name="Haridas S."/>
            <person name="He G."/>
            <person name="LaButti K."/>
            <person name="Lipzen A."/>
            <person name="Mondo S."/>
            <person name="Riley R."/>
            <person name="Salamov A."/>
            <person name="Simmons B.A."/>
            <person name="Magnuson J.K."/>
            <person name="Henrissat B."/>
            <person name="Mortensen U.H."/>
            <person name="Larsen T.O."/>
            <person name="Devries R.P."/>
            <person name="Grigoriev I.V."/>
            <person name="Machida M."/>
            <person name="Baker S.E."/>
            <person name="Andersen M.R."/>
        </authorList>
    </citation>
    <scope>NUCLEOTIDE SEQUENCE [LARGE SCALE GENOMIC DNA]</scope>
    <source>
        <strain evidence="10 11">IBT 29228</strain>
    </source>
</reference>
<dbReference type="InterPro" id="IPR011701">
    <property type="entry name" value="MFS"/>
</dbReference>
<protein>
    <submittedName>
        <fullName evidence="10">Major facilitator superfamily domain-containing protein</fullName>
    </submittedName>
</protein>
<feature type="transmembrane region" description="Helical" evidence="8">
    <location>
        <begin position="97"/>
        <end position="114"/>
    </location>
</feature>
<dbReference type="PANTHER" id="PTHR43791">
    <property type="entry name" value="PERMEASE-RELATED"/>
    <property type="match status" value="1"/>
</dbReference>
<keyword evidence="11" id="KW-1185">Reference proteome</keyword>
<dbReference type="FunFam" id="1.20.1250.20:FF:000386">
    <property type="entry name" value="MFS general substrate transporter"/>
    <property type="match status" value="1"/>
</dbReference>
<dbReference type="AlphaFoldDB" id="A0A5N7BAX0"/>
<feature type="transmembrane region" description="Helical" evidence="8">
    <location>
        <begin position="69"/>
        <end position="90"/>
    </location>
</feature>
<comment type="subcellular location">
    <subcellularLocation>
        <location evidence="1">Cell membrane</location>
        <topology evidence="1">Multi-pass membrane protein</topology>
    </subcellularLocation>
</comment>
<organism evidence="10 11">
    <name type="scientific">Aspergillus bertholletiae</name>
    <dbReference type="NCBI Taxonomy" id="1226010"/>
    <lineage>
        <taxon>Eukaryota</taxon>
        <taxon>Fungi</taxon>
        <taxon>Dikarya</taxon>
        <taxon>Ascomycota</taxon>
        <taxon>Pezizomycotina</taxon>
        <taxon>Eurotiomycetes</taxon>
        <taxon>Eurotiomycetidae</taxon>
        <taxon>Eurotiales</taxon>
        <taxon>Aspergillaceae</taxon>
        <taxon>Aspergillus</taxon>
        <taxon>Aspergillus subgen. Circumdati</taxon>
    </lineage>
</organism>
<evidence type="ECO:0000256" key="1">
    <source>
        <dbReference type="ARBA" id="ARBA00004651"/>
    </source>
</evidence>
<keyword evidence="6 8" id="KW-0472">Membrane</keyword>
<evidence type="ECO:0000256" key="5">
    <source>
        <dbReference type="ARBA" id="ARBA00022989"/>
    </source>
</evidence>